<dbReference type="Proteomes" id="UP001220610">
    <property type="component" value="Chromosome"/>
</dbReference>
<feature type="compositionally biased region" description="Basic and acidic residues" evidence="1">
    <location>
        <begin position="74"/>
        <end position="84"/>
    </location>
</feature>
<feature type="compositionally biased region" description="Polar residues" evidence="1">
    <location>
        <begin position="1"/>
        <end position="13"/>
    </location>
</feature>
<feature type="compositionally biased region" description="Basic and acidic residues" evidence="1">
    <location>
        <begin position="14"/>
        <end position="30"/>
    </location>
</feature>
<proteinExistence type="predicted"/>
<dbReference type="AlphaFoldDB" id="A0AAJ5WZ72"/>
<evidence type="ECO:0000313" key="2">
    <source>
        <dbReference type="EMBL" id="WEK38098.1"/>
    </source>
</evidence>
<name>A0AAJ5WZ72_9BACT</name>
<protein>
    <submittedName>
        <fullName evidence="2">Uncharacterized protein</fullName>
    </submittedName>
</protein>
<feature type="compositionally biased region" description="Acidic residues" evidence="1">
    <location>
        <begin position="101"/>
        <end position="142"/>
    </location>
</feature>
<feature type="compositionally biased region" description="Acidic residues" evidence="1">
    <location>
        <begin position="31"/>
        <end position="62"/>
    </location>
</feature>
<evidence type="ECO:0000313" key="3">
    <source>
        <dbReference type="Proteomes" id="UP001220610"/>
    </source>
</evidence>
<feature type="region of interest" description="Disordered" evidence="1">
    <location>
        <begin position="1"/>
        <end position="142"/>
    </location>
</feature>
<organism evidence="2 3">
    <name type="scientific">Candidatus Pseudobacter hemicellulosilyticus</name>
    <dbReference type="NCBI Taxonomy" id="3121375"/>
    <lineage>
        <taxon>Bacteria</taxon>
        <taxon>Pseudomonadati</taxon>
        <taxon>Bacteroidota</taxon>
        <taxon>Chitinophagia</taxon>
        <taxon>Chitinophagales</taxon>
        <taxon>Chitinophagaceae</taxon>
        <taxon>Pseudobacter</taxon>
    </lineage>
</organism>
<dbReference type="EMBL" id="CP119311">
    <property type="protein sequence ID" value="WEK38098.1"/>
    <property type="molecule type" value="Genomic_DNA"/>
</dbReference>
<sequence>MKKTNKPASPANSREQDLTDPKRGQQRKEPEESDEEARDLLDDDKEEPIDDETDISDEELDLLDAAGTTDEDDARIRRSGKLDSFDEDGDPLNEKGFGEDISGDDLDVPGSEADDDNEAIGEEDEENNPYSVDEENEDDERS</sequence>
<reference evidence="2" key="1">
    <citation type="submission" date="2023-03" db="EMBL/GenBank/DDBJ databases">
        <title>Andean soil-derived lignocellulolytic bacterial consortium as a source of novel taxa and putative plastic-active enzymes.</title>
        <authorList>
            <person name="Diaz-Garcia L."/>
            <person name="Chuvochina M."/>
            <person name="Feuerriegel G."/>
            <person name="Bunk B."/>
            <person name="Sproer C."/>
            <person name="Streit W.R."/>
            <person name="Rodriguez L.M."/>
            <person name="Overmann J."/>
            <person name="Jimenez D.J."/>
        </authorList>
    </citation>
    <scope>NUCLEOTIDE SEQUENCE</scope>
    <source>
        <strain evidence="2">MAG 7</strain>
    </source>
</reference>
<evidence type="ECO:0000256" key="1">
    <source>
        <dbReference type="SAM" id="MobiDB-lite"/>
    </source>
</evidence>
<gene>
    <name evidence="2" type="ORF">P0Y53_11375</name>
</gene>
<accession>A0AAJ5WZ72</accession>